<evidence type="ECO:0000313" key="1">
    <source>
        <dbReference type="EMBL" id="RNA14486.1"/>
    </source>
</evidence>
<sequence length="125" mass="14920">MYIRPYLNQGRTKSGSFQRFFMLVCENVPKKNPIHFCAYIFIVTNFWSHISHFENYVTSLGRIFLVRISGFKICDQLLNIKFAKFIHPINCLLCVGLFLARKLNQYFNYFSPASYKIFYFNTKKE</sequence>
<reference evidence="1 2" key="1">
    <citation type="journal article" date="2018" name="Sci. Rep.">
        <title>Genomic signatures of local adaptation to the degree of environmental predictability in rotifers.</title>
        <authorList>
            <person name="Franch-Gras L."/>
            <person name="Hahn C."/>
            <person name="Garcia-Roger E.M."/>
            <person name="Carmona M.J."/>
            <person name="Serra M."/>
            <person name="Gomez A."/>
        </authorList>
    </citation>
    <scope>NUCLEOTIDE SEQUENCE [LARGE SCALE GENOMIC DNA]</scope>
    <source>
        <strain evidence="1">HYR1</strain>
    </source>
</reference>
<gene>
    <name evidence="1" type="ORF">BpHYR1_013317</name>
</gene>
<name>A0A3M7QSW8_BRAPC</name>
<dbReference type="EMBL" id="REGN01005170">
    <property type="protein sequence ID" value="RNA14486.1"/>
    <property type="molecule type" value="Genomic_DNA"/>
</dbReference>
<evidence type="ECO:0000313" key="2">
    <source>
        <dbReference type="Proteomes" id="UP000276133"/>
    </source>
</evidence>
<dbReference type="Proteomes" id="UP000276133">
    <property type="component" value="Unassembled WGS sequence"/>
</dbReference>
<protein>
    <submittedName>
        <fullName evidence="1">Uncharacterized protein</fullName>
    </submittedName>
</protein>
<keyword evidence="2" id="KW-1185">Reference proteome</keyword>
<proteinExistence type="predicted"/>
<comment type="caution">
    <text evidence="1">The sequence shown here is derived from an EMBL/GenBank/DDBJ whole genome shotgun (WGS) entry which is preliminary data.</text>
</comment>
<accession>A0A3M7QSW8</accession>
<organism evidence="1 2">
    <name type="scientific">Brachionus plicatilis</name>
    <name type="common">Marine rotifer</name>
    <name type="synonym">Brachionus muelleri</name>
    <dbReference type="NCBI Taxonomy" id="10195"/>
    <lineage>
        <taxon>Eukaryota</taxon>
        <taxon>Metazoa</taxon>
        <taxon>Spiralia</taxon>
        <taxon>Gnathifera</taxon>
        <taxon>Rotifera</taxon>
        <taxon>Eurotatoria</taxon>
        <taxon>Monogononta</taxon>
        <taxon>Pseudotrocha</taxon>
        <taxon>Ploima</taxon>
        <taxon>Brachionidae</taxon>
        <taxon>Brachionus</taxon>
    </lineage>
</organism>
<dbReference type="AlphaFoldDB" id="A0A3M7QSW8"/>